<comment type="caution">
    <text evidence="2">The sequence shown here is derived from an EMBL/GenBank/DDBJ whole genome shotgun (WGS) entry which is preliminary data.</text>
</comment>
<evidence type="ECO:0000256" key="1">
    <source>
        <dbReference type="SAM" id="MobiDB-lite"/>
    </source>
</evidence>
<protein>
    <submittedName>
        <fullName evidence="2">Uncharacterized protein</fullName>
    </submittedName>
</protein>
<reference evidence="2 3" key="1">
    <citation type="journal article" date="2018" name="PLoS Genet.">
        <title>Population sequencing reveals clonal diversity and ancestral inbreeding in the grapevine cultivar Chardonnay.</title>
        <authorList>
            <person name="Roach M.J."/>
            <person name="Johnson D.L."/>
            <person name="Bohlmann J."/>
            <person name="van Vuuren H.J."/>
            <person name="Jones S.J."/>
            <person name="Pretorius I.S."/>
            <person name="Schmidt S.A."/>
            <person name="Borneman A.R."/>
        </authorList>
    </citation>
    <scope>NUCLEOTIDE SEQUENCE [LARGE SCALE GENOMIC DNA]</scope>
    <source>
        <strain evidence="3">cv. Chardonnay</strain>
        <tissue evidence="2">Leaf</tissue>
    </source>
</reference>
<dbReference type="Proteomes" id="UP000288805">
    <property type="component" value="Unassembled WGS sequence"/>
</dbReference>
<feature type="region of interest" description="Disordered" evidence="1">
    <location>
        <begin position="210"/>
        <end position="232"/>
    </location>
</feature>
<dbReference type="EMBL" id="QGNW01000702">
    <property type="protein sequence ID" value="RVW64807.1"/>
    <property type="molecule type" value="Genomic_DNA"/>
</dbReference>
<gene>
    <name evidence="2" type="ORF">CK203_052013</name>
</gene>
<evidence type="ECO:0000313" key="3">
    <source>
        <dbReference type="Proteomes" id="UP000288805"/>
    </source>
</evidence>
<dbReference type="AlphaFoldDB" id="A0A438FXX1"/>
<feature type="compositionally biased region" description="Polar residues" evidence="1">
    <location>
        <begin position="1"/>
        <end position="14"/>
    </location>
</feature>
<feature type="compositionally biased region" description="Basic and acidic residues" evidence="1">
    <location>
        <begin position="48"/>
        <end position="76"/>
    </location>
</feature>
<dbReference type="PANTHER" id="PTHR35985:SF1">
    <property type="entry name" value="OS07G0675200 PROTEIN"/>
    <property type="match status" value="1"/>
</dbReference>
<proteinExistence type="predicted"/>
<name>A0A438FXX1_VITVI</name>
<organism evidence="2 3">
    <name type="scientific">Vitis vinifera</name>
    <name type="common">Grape</name>
    <dbReference type="NCBI Taxonomy" id="29760"/>
    <lineage>
        <taxon>Eukaryota</taxon>
        <taxon>Viridiplantae</taxon>
        <taxon>Streptophyta</taxon>
        <taxon>Embryophyta</taxon>
        <taxon>Tracheophyta</taxon>
        <taxon>Spermatophyta</taxon>
        <taxon>Magnoliopsida</taxon>
        <taxon>eudicotyledons</taxon>
        <taxon>Gunneridae</taxon>
        <taxon>Pentapetalae</taxon>
        <taxon>rosids</taxon>
        <taxon>Vitales</taxon>
        <taxon>Vitaceae</taxon>
        <taxon>Viteae</taxon>
        <taxon>Vitis</taxon>
    </lineage>
</organism>
<feature type="region of interest" description="Disordered" evidence="1">
    <location>
        <begin position="1"/>
        <end position="103"/>
    </location>
</feature>
<sequence>MQSRLAAKATTSYRVFSLARNRAMPRGPASAPNSGRTADPEIYTADPGIKEDLVHPRDNDKIDDSQQRTEDVKPSKETVPFVPPKPPYAASPRLETTGVNRPLDPITQQKRSISTDAICAGVDGTPLPNNEEGEQRRREVEEEDYRAYYSHHKASPLSEIEVVDTRKPITRATDGTYGDHEGDKVVIGWFPEQLDTAEEALQRANEIWKQSAMRGDPDSPQSRVLRALRGDY</sequence>
<accession>A0A438FXX1</accession>
<dbReference type="PANTHER" id="PTHR35985">
    <property type="entry name" value="OS07G0675200 PROTEIN"/>
    <property type="match status" value="1"/>
</dbReference>
<evidence type="ECO:0000313" key="2">
    <source>
        <dbReference type="EMBL" id="RVW64807.1"/>
    </source>
</evidence>